<dbReference type="InterPro" id="IPR058248">
    <property type="entry name" value="Lxx211020-like"/>
</dbReference>
<dbReference type="Proteomes" id="UP001138661">
    <property type="component" value="Unassembled WGS sequence"/>
</dbReference>
<dbReference type="Pfam" id="PF04314">
    <property type="entry name" value="PCuAC"/>
    <property type="match status" value="1"/>
</dbReference>
<accession>A0A9X1FZ97</accession>
<feature type="chain" id="PRO_5040972691" evidence="1">
    <location>
        <begin position="22"/>
        <end position="163"/>
    </location>
</feature>
<feature type="signal peptide" evidence="1">
    <location>
        <begin position="1"/>
        <end position="21"/>
    </location>
</feature>
<keyword evidence="3" id="KW-1185">Reference proteome</keyword>
<evidence type="ECO:0000313" key="2">
    <source>
        <dbReference type="EMBL" id="MBW4710469.1"/>
    </source>
</evidence>
<evidence type="ECO:0000313" key="3">
    <source>
        <dbReference type="Proteomes" id="UP001138661"/>
    </source>
</evidence>
<protein>
    <submittedName>
        <fullName evidence="2">Copper chaperone PCu(A)C</fullName>
    </submittedName>
</protein>
<dbReference type="EMBL" id="JAHXDN010000008">
    <property type="protein sequence ID" value="MBW4710469.1"/>
    <property type="molecule type" value="Genomic_DNA"/>
</dbReference>
<evidence type="ECO:0000256" key="1">
    <source>
        <dbReference type="SAM" id="SignalP"/>
    </source>
</evidence>
<gene>
    <name evidence="2" type="ORF">KX928_21985</name>
</gene>
<sequence>MKTLTFAAVAALLAGATSVLAHDFKAGDLVIDHPMAFETAKTAKSGGGYLTITNTGTSDDRLIAVRADFPKVMLHTTEEKDGVARMMHVDGIDVPAGGTVALKPGGLHVMFMGLNGDPFEVGEEVPATLVFEKAGEVEVIFSIEERTSGHKKKDDHSGHAVSN</sequence>
<dbReference type="PANTHER" id="PTHR36302">
    <property type="entry name" value="BLR7088 PROTEIN"/>
    <property type="match status" value="1"/>
</dbReference>
<reference evidence="2" key="1">
    <citation type="submission" date="2021-07" db="EMBL/GenBank/DDBJ databases">
        <title>Roseobacter insulae sp. nov., isolated from a tidal flat.</title>
        <authorList>
            <person name="Park S."/>
            <person name="Yoon J.-H."/>
        </authorList>
    </citation>
    <scope>NUCLEOTIDE SEQUENCE</scope>
    <source>
        <strain evidence="2">YSTF-M11</strain>
    </source>
</reference>
<keyword evidence="1" id="KW-0732">Signal</keyword>
<proteinExistence type="predicted"/>
<dbReference type="InterPro" id="IPR007410">
    <property type="entry name" value="LpqE-like"/>
</dbReference>
<dbReference type="AlphaFoldDB" id="A0A9X1FZ97"/>
<dbReference type="RefSeq" id="WP_219507062.1">
    <property type="nucleotide sequence ID" value="NZ_JAHXDN010000008.1"/>
</dbReference>
<organism evidence="2 3">
    <name type="scientific">Roseobacter insulae</name>
    <dbReference type="NCBI Taxonomy" id="2859783"/>
    <lineage>
        <taxon>Bacteria</taxon>
        <taxon>Pseudomonadati</taxon>
        <taxon>Pseudomonadota</taxon>
        <taxon>Alphaproteobacteria</taxon>
        <taxon>Rhodobacterales</taxon>
        <taxon>Roseobacteraceae</taxon>
        <taxon>Roseobacter</taxon>
    </lineage>
</organism>
<dbReference type="PANTHER" id="PTHR36302:SF1">
    <property type="entry name" value="COPPER CHAPERONE PCU(A)C"/>
    <property type="match status" value="1"/>
</dbReference>
<comment type="caution">
    <text evidence="2">The sequence shown here is derived from an EMBL/GenBank/DDBJ whole genome shotgun (WGS) entry which is preliminary data.</text>
</comment>
<name>A0A9X1FZ97_9RHOB</name>